<dbReference type="RefSeq" id="WP_010498241.1">
    <property type="nucleotide sequence ID" value="NZ_JQBK01000002.1"/>
</dbReference>
<evidence type="ECO:0000256" key="2">
    <source>
        <dbReference type="ARBA" id="ARBA00022857"/>
    </source>
</evidence>
<dbReference type="PANTHER" id="PTHR43827">
    <property type="entry name" value="2,5-DIKETO-D-GLUCONIC ACID REDUCTASE"/>
    <property type="match status" value="1"/>
</dbReference>
<feature type="domain" description="NADP-dependent oxidoreductase" evidence="7">
    <location>
        <begin position="15"/>
        <end position="258"/>
    </location>
</feature>
<name>A0A0R2KPA6_9LACO</name>
<evidence type="ECO:0000313" key="9">
    <source>
        <dbReference type="Proteomes" id="UP000051491"/>
    </source>
</evidence>
<evidence type="ECO:0000256" key="5">
    <source>
        <dbReference type="PIRSR" id="PIRSR000097-2"/>
    </source>
</evidence>
<sequence length="264" mass="29966">MENIKLNNGVKIPQLGLGMFQIEDDKVLKQAVLAAIKAGYRHFDTATLYRNEQALGEALAESGIARDDLFVTSKVWNTVTTYDGTKQAFADSLKKLNMDHLGLYLIHWPTEGYLEKWRALEDLYSQGLVRAIGVSNFEKKDLNTLLAHARVKPAVDQVETHPYYQRPELHALLKDLGIAYESWSPLGRAKNGALQDPLLQKIGQKHNKTVAQVIIRWHLQKGEIVIPKSTHEQRIFENSNVFDFALSADEMKQIEILDKNESMN</sequence>
<protein>
    <submittedName>
        <fullName evidence="8">Aldo keto reductase</fullName>
    </submittedName>
</protein>
<dbReference type="AlphaFoldDB" id="A0A0R2KPA6"/>
<feature type="active site" description="Proton donor" evidence="4">
    <location>
        <position position="49"/>
    </location>
</feature>
<accession>A0A0R2KPA6</accession>
<dbReference type="PIRSF" id="PIRSF000097">
    <property type="entry name" value="AKR"/>
    <property type="match status" value="1"/>
</dbReference>
<dbReference type="InterPro" id="IPR023210">
    <property type="entry name" value="NADP_OxRdtase_dom"/>
</dbReference>
<organism evidence="8 9">
    <name type="scientific">Ligilactobacillus acidipiscis</name>
    <dbReference type="NCBI Taxonomy" id="89059"/>
    <lineage>
        <taxon>Bacteria</taxon>
        <taxon>Bacillati</taxon>
        <taxon>Bacillota</taxon>
        <taxon>Bacilli</taxon>
        <taxon>Lactobacillales</taxon>
        <taxon>Lactobacillaceae</taxon>
        <taxon>Ligilactobacillus</taxon>
    </lineage>
</organism>
<dbReference type="Proteomes" id="UP000051491">
    <property type="component" value="Unassembled WGS sequence"/>
</dbReference>
<evidence type="ECO:0000256" key="4">
    <source>
        <dbReference type="PIRSR" id="PIRSR000097-1"/>
    </source>
</evidence>
<dbReference type="PROSITE" id="PS00063">
    <property type="entry name" value="ALDOKETO_REDUCTASE_3"/>
    <property type="match status" value="1"/>
</dbReference>
<evidence type="ECO:0000256" key="1">
    <source>
        <dbReference type="ARBA" id="ARBA00007905"/>
    </source>
</evidence>
<dbReference type="Gene3D" id="3.20.20.100">
    <property type="entry name" value="NADP-dependent oxidoreductase domain"/>
    <property type="match status" value="1"/>
</dbReference>
<dbReference type="InterPro" id="IPR020471">
    <property type="entry name" value="AKR"/>
</dbReference>
<dbReference type="SUPFAM" id="SSF51430">
    <property type="entry name" value="NAD(P)-linked oxidoreductase"/>
    <property type="match status" value="1"/>
</dbReference>
<reference evidence="8 9" key="1">
    <citation type="journal article" date="2015" name="Genome Announc.">
        <title>Expanding the biotechnology potential of lactobacilli through comparative genomics of 213 strains and associated genera.</title>
        <authorList>
            <person name="Sun Z."/>
            <person name="Harris H.M."/>
            <person name="McCann A."/>
            <person name="Guo C."/>
            <person name="Argimon S."/>
            <person name="Zhang W."/>
            <person name="Yang X."/>
            <person name="Jeffery I.B."/>
            <person name="Cooney J.C."/>
            <person name="Kagawa T.F."/>
            <person name="Liu W."/>
            <person name="Song Y."/>
            <person name="Salvetti E."/>
            <person name="Wrobel A."/>
            <person name="Rasinkangas P."/>
            <person name="Parkhill J."/>
            <person name="Rea M.C."/>
            <person name="O'Sullivan O."/>
            <person name="Ritari J."/>
            <person name="Douillard F.P."/>
            <person name="Paul Ross R."/>
            <person name="Yang R."/>
            <person name="Briner A.E."/>
            <person name="Felis G.E."/>
            <person name="de Vos W.M."/>
            <person name="Barrangou R."/>
            <person name="Klaenhammer T.R."/>
            <person name="Caufield P.W."/>
            <person name="Cui Y."/>
            <person name="Zhang H."/>
            <person name="O'Toole P.W."/>
        </authorList>
    </citation>
    <scope>NUCLEOTIDE SEQUENCE [LARGE SCALE GENOMIC DNA]</scope>
    <source>
        <strain evidence="8 9">DSM 15353</strain>
    </source>
</reference>
<feature type="binding site" evidence="5">
    <location>
        <position position="107"/>
    </location>
    <ligand>
        <name>substrate</name>
    </ligand>
</feature>
<dbReference type="EMBL" id="JQBK01000002">
    <property type="protein sequence ID" value="KRN88100.1"/>
    <property type="molecule type" value="Genomic_DNA"/>
</dbReference>
<evidence type="ECO:0000256" key="3">
    <source>
        <dbReference type="ARBA" id="ARBA00023002"/>
    </source>
</evidence>
<gene>
    <name evidence="8" type="ORF">IV43_GL000847</name>
</gene>
<evidence type="ECO:0000259" key="7">
    <source>
        <dbReference type="Pfam" id="PF00248"/>
    </source>
</evidence>
<evidence type="ECO:0000313" key="8">
    <source>
        <dbReference type="EMBL" id="KRN88100.1"/>
    </source>
</evidence>
<proteinExistence type="inferred from homology"/>
<dbReference type="InterPro" id="IPR018170">
    <property type="entry name" value="Aldo/ket_reductase_CS"/>
</dbReference>
<evidence type="ECO:0000256" key="6">
    <source>
        <dbReference type="PIRSR" id="PIRSR000097-3"/>
    </source>
</evidence>
<comment type="similarity">
    <text evidence="1">Belongs to the aldo/keto reductase family.</text>
</comment>
<dbReference type="PRINTS" id="PR00069">
    <property type="entry name" value="ALDKETRDTASE"/>
</dbReference>
<dbReference type="PROSITE" id="PS00798">
    <property type="entry name" value="ALDOKETO_REDUCTASE_1"/>
    <property type="match status" value="1"/>
</dbReference>
<dbReference type="FunFam" id="3.20.20.100:FF:000015">
    <property type="entry name" value="Oxidoreductase, aldo/keto reductase family"/>
    <property type="match status" value="1"/>
</dbReference>
<dbReference type="PANTHER" id="PTHR43827:SF3">
    <property type="entry name" value="NADP-DEPENDENT OXIDOREDUCTASE DOMAIN-CONTAINING PROTEIN"/>
    <property type="match status" value="1"/>
</dbReference>
<dbReference type="PROSITE" id="PS00062">
    <property type="entry name" value="ALDOKETO_REDUCTASE_2"/>
    <property type="match status" value="1"/>
</dbReference>
<dbReference type="OrthoDB" id="9804790at2"/>
<comment type="caution">
    <text evidence="8">The sequence shown here is derived from an EMBL/GenBank/DDBJ whole genome shotgun (WGS) entry which is preliminary data.</text>
</comment>
<dbReference type="GO" id="GO:0016616">
    <property type="term" value="F:oxidoreductase activity, acting on the CH-OH group of donors, NAD or NADP as acceptor"/>
    <property type="evidence" value="ECO:0007669"/>
    <property type="project" value="UniProtKB-ARBA"/>
</dbReference>
<keyword evidence="2" id="KW-0521">NADP</keyword>
<keyword evidence="3" id="KW-0560">Oxidoreductase</keyword>
<dbReference type="Pfam" id="PF00248">
    <property type="entry name" value="Aldo_ket_red"/>
    <property type="match status" value="1"/>
</dbReference>
<dbReference type="PATRIC" id="fig|89059.3.peg.885"/>
<feature type="site" description="Lowers pKa of active site Tyr" evidence="6">
    <location>
        <position position="74"/>
    </location>
</feature>
<dbReference type="InterPro" id="IPR036812">
    <property type="entry name" value="NAD(P)_OxRdtase_dom_sf"/>
</dbReference>